<dbReference type="GO" id="GO:0044716">
    <property type="term" value="F:8-oxo-GDP phosphatase activity"/>
    <property type="evidence" value="ECO:0007669"/>
    <property type="project" value="TreeGrafter"/>
</dbReference>
<evidence type="ECO:0000256" key="2">
    <source>
        <dbReference type="ARBA" id="ARBA00005582"/>
    </source>
</evidence>
<evidence type="ECO:0000256" key="7">
    <source>
        <dbReference type="ARBA" id="ARBA00022801"/>
    </source>
</evidence>
<evidence type="ECO:0000259" key="17">
    <source>
        <dbReference type="PROSITE" id="PS51462"/>
    </source>
</evidence>
<dbReference type="PRINTS" id="PR00502">
    <property type="entry name" value="NUDIXFAMILY"/>
</dbReference>
<evidence type="ECO:0000256" key="12">
    <source>
        <dbReference type="ARBA" id="ARBA00038905"/>
    </source>
</evidence>
<dbReference type="InterPro" id="IPR015797">
    <property type="entry name" value="NUDIX_hydrolase-like_dom_sf"/>
</dbReference>
<feature type="domain" description="Nudix hydrolase" evidence="17">
    <location>
        <begin position="4"/>
        <end position="130"/>
    </location>
</feature>
<comment type="cofactor">
    <cofactor evidence="1">
        <name>Mg(2+)</name>
        <dbReference type="ChEBI" id="CHEBI:18420"/>
    </cofactor>
</comment>
<evidence type="ECO:0000256" key="4">
    <source>
        <dbReference type="ARBA" id="ARBA00022705"/>
    </source>
</evidence>
<dbReference type="OrthoDB" id="9810648at2"/>
<comment type="catalytic activity">
    <reaction evidence="11">
        <text>8-oxo-GTP + H2O = 8-oxo-GMP + diphosphate + H(+)</text>
        <dbReference type="Rhea" id="RHEA:67616"/>
        <dbReference type="ChEBI" id="CHEBI:15377"/>
        <dbReference type="ChEBI" id="CHEBI:15378"/>
        <dbReference type="ChEBI" id="CHEBI:33019"/>
        <dbReference type="ChEBI" id="CHEBI:143553"/>
        <dbReference type="ChEBI" id="CHEBI:145694"/>
    </reaction>
</comment>
<dbReference type="EC" id="3.6.1.55" evidence="12"/>
<evidence type="ECO:0000256" key="11">
    <source>
        <dbReference type="ARBA" id="ARBA00036904"/>
    </source>
</evidence>
<dbReference type="InterPro" id="IPR036206">
    <property type="entry name" value="ThiamineP_synth_sf"/>
</dbReference>
<evidence type="ECO:0000256" key="9">
    <source>
        <dbReference type="ARBA" id="ARBA00023204"/>
    </source>
</evidence>
<dbReference type="AlphaFoldDB" id="A0A1I1QRQ3"/>
<dbReference type="InterPro" id="IPR013785">
    <property type="entry name" value="Aldolase_TIM"/>
</dbReference>
<keyword evidence="19" id="KW-1185">Reference proteome</keyword>
<dbReference type="Pfam" id="PF02581">
    <property type="entry name" value="TMP-TENI"/>
    <property type="match status" value="1"/>
</dbReference>
<keyword evidence="9" id="KW-0234">DNA repair</keyword>
<evidence type="ECO:0000256" key="14">
    <source>
        <dbReference type="ARBA" id="ARBA00041592"/>
    </source>
</evidence>
<evidence type="ECO:0000313" key="19">
    <source>
        <dbReference type="Proteomes" id="UP000198611"/>
    </source>
</evidence>
<dbReference type="GO" id="GO:0044715">
    <property type="term" value="F:8-oxo-dGDP phosphatase activity"/>
    <property type="evidence" value="ECO:0007669"/>
    <property type="project" value="TreeGrafter"/>
</dbReference>
<evidence type="ECO:0000256" key="16">
    <source>
        <dbReference type="ARBA" id="ARBA00042798"/>
    </source>
</evidence>
<dbReference type="InterPro" id="IPR000086">
    <property type="entry name" value="NUDIX_hydrolase_dom"/>
</dbReference>
<evidence type="ECO:0000313" key="18">
    <source>
        <dbReference type="EMBL" id="SFD24715.1"/>
    </source>
</evidence>
<keyword evidence="5" id="KW-0479">Metal-binding</keyword>
<keyword evidence="8" id="KW-0460">Magnesium</keyword>
<dbReference type="GO" id="GO:0035539">
    <property type="term" value="F:8-oxo-7,8-dihydrodeoxyguanosine triphosphate pyrophosphatase activity"/>
    <property type="evidence" value="ECO:0007669"/>
    <property type="project" value="UniProtKB-EC"/>
</dbReference>
<keyword evidence="3" id="KW-0515">Mutator protein</keyword>
<evidence type="ECO:0000256" key="5">
    <source>
        <dbReference type="ARBA" id="ARBA00022723"/>
    </source>
</evidence>
<dbReference type="RefSeq" id="WP_093427908.1">
    <property type="nucleotide sequence ID" value="NZ_FOMJ01000003.1"/>
</dbReference>
<sequence>MGAGNEPAVAIGVIVAADGRVLIDQRPPEVIGGGLWEFPGGKVEAGESPETALSRELAEEVGITPTVAEPLITLPPVDDGPRLHIWRVTAWDGEITSREGQPLRWVTAGELPDYPMPAANAAVITSLRLPDELAISPEPGAGLETFLEGLAATAAATGLVQLRAPGLDQAAYAVLAEAAVARVAAVGGRLLLNAEPELAREVGAAGVHLNSRRLARMEERPANLAWVGASCHSAADLARAEEVGADFALLSPVAPTASHPGTEPLGWAGFGRLVAGARLPVYALGGVGPGDRAAAVAAGARGLAGIRAFWQGAA</sequence>
<dbReference type="CDD" id="cd03425">
    <property type="entry name" value="NUDIX_MutT_NudA_like"/>
    <property type="match status" value="1"/>
</dbReference>
<dbReference type="Proteomes" id="UP000198611">
    <property type="component" value="Unassembled WGS sequence"/>
</dbReference>
<keyword evidence="4" id="KW-0235">DNA replication</keyword>
<dbReference type="GO" id="GO:0046872">
    <property type="term" value="F:metal ion binding"/>
    <property type="evidence" value="ECO:0007669"/>
    <property type="project" value="UniProtKB-KW"/>
</dbReference>
<proteinExistence type="inferred from homology"/>
<dbReference type="InterPro" id="IPR022998">
    <property type="entry name" value="ThiamineP_synth_TenI"/>
</dbReference>
<accession>A0A1I1QRQ3</accession>
<comment type="catalytic activity">
    <reaction evidence="10">
        <text>8-oxo-dGTP + H2O = 8-oxo-dGMP + diphosphate + H(+)</text>
        <dbReference type="Rhea" id="RHEA:31575"/>
        <dbReference type="ChEBI" id="CHEBI:15377"/>
        <dbReference type="ChEBI" id="CHEBI:15378"/>
        <dbReference type="ChEBI" id="CHEBI:33019"/>
        <dbReference type="ChEBI" id="CHEBI:63224"/>
        <dbReference type="ChEBI" id="CHEBI:77896"/>
        <dbReference type="EC" id="3.6.1.55"/>
    </reaction>
</comment>
<dbReference type="CDD" id="cd00564">
    <property type="entry name" value="TMP_TenI"/>
    <property type="match status" value="1"/>
</dbReference>
<dbReference type="Pfam" id="PF14815">
    <property type="entry name" value="NUDIX_4"/>
    <property type="match status" value="1"/>
</dbReference>
<dbReference type="Gene3D" id="3.90.79.10">
    <property type="entry name" value="Nucleoside Triphosphate Pyrophosphohydrolase"/>
    <property type="match status" value="1"/>
</dbReference>
<evidence type="ECO:0000256" key="13">
    <source>
        <dbReference type="ARBA" id="ARBA00040794"/>
    </source>
</evidence>
<dbReference type="STRING" id="1123397.SAMN05660831_01250"/>
<protein>
    <recommendedName>
        <fullName evidence="13">8-oxo-dGTP diphosphatase</fullName>
        <ecNumber evidence="12">3.6.1.55</ecNumber>
    </recommendedName>
    <alternativeName>
        <fullName evidence="16">7,8-dihydro-8-oxoguanine-triphosphatase</fullName>
    </alternativeName>
    <alternativeName>
        <fullName evidence="15">Mutator protein MutT</fullName>
    </alternativeName>
    <alternativeName>
        <fullName evidence="14">dGTP pyrophosphohydrolase</fullName>
    </alternativeName>
</protein>
<keyword evidence="7" id="KW-0378">Hydrolase</keyword>
<dbReference type="GO" id="GO:0006281">
    <property type="term" value="P:DNA repair"/>
    <property type="evidence" value="ECO:0007669"/>
    <property type="project" value="UniProtKB-KW"/>
</dbReference>
<dbReference type="InterPro" id="IPR029119">
    <property type="entry name" value="MutY_C"/>
</dbReference>
<dbReference type="InterPro" id="IPR020084">
    <property type="entry name" value="NUDIX_hydrolase_CS"/>
</dbReference>
<dbReference type="PANTHER" id="PTHR47707:SF1">
    <property type="entry name" value="NUDIX HYDROLASE FAMILY PROTEIN"/>
    <property type="match status" value="1"/>
</dbReference>
<keyword evidence="6" id="KW-0227">DNA damage</keyword>
<dbReference type="GO" id="GO:0009228">
    <property type="term" value="P:thiamine biosynthetic process"/>
    <property type="evidence" value="ECO:0007669"/>
    <property type="project" value="UniProtKB-KW"/>
</dbReference>
<gene>
    <name evidence="18" type="ORF">SAMN05660831_01250</name>
</gene>
<evidence type="ECO:0000256" key="1">
    <source>
        <dbReference type="ARBA" id="ARBA00001946"/>
    </source>
</evidence>
<dbReference type="InterPro" id="IPR047127">
    <property type="entry name" value="MutT-like"/>
</dbReference>
<dbReference type="PANTHER" id="PTHR47707">
    <property type="entry name" value="8-OXO-DGTP DIPHOSPHATASE"/>
    <property type="match status" value="1"/>
</dbReference>
<reference evidence="18 19" key="1">
    <citation type="submission" date="2016-10" db="EMBL/GenBank/DDBJ databases">
        <authorList>
            <person name="de Groot N.N."/>
        </authorList>
    </citation>
    <scope>NUCLEOTIDE SEQUENCE [LARGE SCALE GENOMIC DNA]</scope>
    <source>
        <strain evidence="18 19">HL3</strain>
    </source>
</reference>
<evidence type="ECO:0000256" key="15">
    <source>
        <dbReference type="ARBA" id="ARBA00041979"/>
    </source>
</evidence>
<name>A0A1I1QRQ3_9GAMM</name>
<dbReference type="EMBL" id="FOMJ01000003">
    <property type="protein sequence ID" value="SFD24715.1"/>
    <property type="molecule type" value="Genomic_DNA"/>
</dbReference>
<evidence type="ECO:0000256" key="3">
    <source>
        <dbReference type="ARBA" id="ARBA00022457"/>
    </source>
</evidence>
<dbReference type="PROSITE" id="PS51462">
    <property type="entry name" value="NUDIX"/>
    <property type="match status" value="1"/>
</dbReference>
<dbReference type="SUPFAM" id="SSF55811">
    <property type="entry name" value="Nudix"/>
    <property type="match status" value="1"/>
</dbReference>
<dbReference type="GO" id="GO:0008413">
    <property type="term" value="F:8-oxo-7,8-dihydroguanosine triphosphate pyrophosphatase activity"/>
    <property type="evidence" value="ECO:0007669"/>
    <property type="project" value="TreeGrafter"/>
</dbReference>
<organism evidence="18 19">
    <name type="scientific">Thiohalospira halophila DSM 15071</name>
    <dbReference type="NCBI Taxonomy" id="1123397"/>
    <lineage>
        <taxon>Bacteria</taxon>
        <taxon>Pseudomonadati</taxon>
        <taxon>Pseudomonadota</taxon>
        <taxon>Gammaproteobacteria</taxon>
        <taxon>Thiohalospirales</taxon>
        <taxon>Thiohalospiraceae</taxon>
        <taxon>Thiohalospira</taxon>
    </lineage>
</organism>
<evidence type="ECO:0000256" key="6">
    <source>
        <dbReference type="ARBA" id="ARBA00022763"/>
    </source>
</evidence>
<dbReference type="InterPro" id="IPR020476">
    <property type="entry name" value="Nudix_hydrolase"/>
</dbReference>
<comment type="similarity">
    <text evidence="2">Belongs to the Nudix hydrolase family.</text>
</comment>
<evidence type="ECO:0000256" key="8">
    <source>
        <dbReference type="ARBA" id="ARBA00022842"/>
    </source>
</evidence>
<dbReference type="NCBIfam" id="NF006530">
    <property type="entry name" value="PRK08999.1"/>
    <property type="match status" value="1"/>
</dbReference>
<dbReference type="Gene3D" id="3.20.20.70">
    <property type="entry name" value="Aldolase class I"/>
    <property type="match status" value="1"/>
</dbReference>
<evidence type="ECO:0000256" key="10">
    <source>
        <dbReference type="ARBA" id="ARBA00035861"/>
    </source>
</evidence>
<dbReference type="PROSITE" id="PS00893">
    <property type="entry name" value="NUDIX_BOX"/>
    <property type="match status" value="1"/>
</dbReference>
<dbReference type="GO" id="GO:0006260">
    <property type="term" value="P:DNA replication"/>
    <property type="evidence" value="ECO:0007669"/>
    <property type="project" value="UniProtKB-KW"/>
</dbReference>
<dbReference type="SUPFAM" id="SSF51391">
    <property type="entry name" value="Thiamin phosphate synthase"/>
    <property type="match status" value="1"/>
</dbReference>